<reference evidence="1" key="2">
    <citation type="submission" date="2025-09" db="UniProtKB">
        <authorList>
            <consortium name="EnsemblPlants"/>
        </authorList>
    </citation>
    <scope>IDENTIFICATION</scope>
</reference>
<protein>
    <submittedName>
        <fullName evidence="1">Uncharacterized protein</fullName>
    </submittedName>
</protein>
<proteinExistence type="predicted"/>
<dbReference type="EnsemblPlants" id="AVESA.00010b.r2.2DG0391910.1">
    <property type="protein sequence ID" value="AVESA.00010b.r2.2DG0391910.1.CDS"/>
    <property type="gene ID" value="AVESA.00010b.r2.2DG0391910"/>
</dbReference>
<dbReference type="Proteomes" id="UP001732700">
    <property type="component" value="Chromosome 2D"/>
</dbReference>
<organism evidence="1 2">
    <name type="scientific">Avena sativa</name>
    <name type="common">Oat</name>
    <dbReference type="NCBI Taxonomy" id="4498"/>
    <lineage>
        <taxon>Eukaryota</taxon>
        <taxon>Viridiplantae</taxon>
        <taxon>Streptophyta</taxon>
        <taxon>Embryophyta</taxon>
        <taxon>Tracheophyta</taxon>
        <taxon>Spermatophyta</taxon>
        <taxon>Magnoliopsida</taxon>
        <taxon>Liliopsida</taxon>
        <taxon>Poales</taxon>
        <taxon>Poaceae</taxon>
        <taxon>BOP clade</taxon>
        <taxon>Pooideae</taxon>
        <taxon>Poodae</taxon>
        <taxon>Poeae</taxon>
        <taxon>Poeae Chloroplast Group 1 (Aveneae type)</taxon>
        <taxon>Aveninae</taxon>
        <taxon>Avena</taxon>
    </lineage>
</organism>
<keyword evidence="2" id="KW-1185">Reference proteome</keyword>
<evidence type="ECO:0000313" key="2">
    <source>
        <dbReference type="Proteomes" id="UP001732700"/>
    </source>
</evidence>
<reference evidence="1" key="1">
    <citation type="submission" date="2021-05" db="EMBL/GenBank/DDBJ databases">
        <authorList>
            <person name="Scholz U."/>
            <person name="Mascher M."/>
            <person name="Fiebig A."/>
        </authorList>
    </citation>
    <scope>NUCLEOTIDE SEQUENCE [LARGE SCALE GENOMIC DNA]</scope>
</reference>
<accession>A0ACD5V8Y8</accession>
<name>A0ACD5V8Y8_AVESA</name>
<sequence length="129" mass="14734">MEWRPTQGSAEGDWRAQIQHGARGRIVDKIMETLKKHMSVIGPEELRALRGIAERFEEKMYNAATDQPNYLRMISLKMLSMDTKAQQAAGNAQVIPNRNNLGQGRIHSKLSVAHFINFSWMAILYCMKC</sequence>
<evidence type="ECO:0000313" key="1">
    <source>
        <dbReference type="EnsemblPlants" id="AVESA.00010b.r2.2DG0391910.1.CDS"/>
    </source>
</evidence>